<gene>
    <name evidence="2" type="ORF">FHS37_005796</name>
</gene>
<dbReference type="AlphaFoldDB" id="A0A7W7PUT5"/>
<sequence length="51" mass="5598">MTVTSEGRPAVRDHAAAVVPRSRSRRSVVILVSPAVRCPLRGRHRMPATHV</sequence>
<dbReference type="EMBL" id="JACHJI010000012">
    <property type="protein sequence ID" value="MBB4901705.1"/>
    <property type="molecule type" value="Genomic_DNA"/>
</dbReference>
<accession>A0A7W7PUT5</accession>
<dbReference type="Proteomes" id="UP000579523">
    <property type="component" value="Unassembled WGS sequence"/>
</dbReference>
<protein>
    <submittedName>
        <fullName evidence="2">Uncharacterized protein</fullName>
    </submittedName>
</protein>
<evidence type="ECO:0000313" key="2">
    <source>
        <dbReference type="EMBL" id="MBB4901705.1"/>
    </source>
</evidence>
<evidence type="ECO:0000256" key="1">
    <source>
        <dbReference type="SAM" id="MobiDB-lite"/>
    </source>
</evidence>
<feature type="region of interest" description="Disordered" evidence="1">
    <location>
        <begin position="1"/>
        <end position="23"/>
    </location>
</feature>
<evidence type="ECO:0000313" key="3">
    <source>
        <dbReference type="Proteomes" id="UP000579523"/>
    </source>
</evidence>
<name>A0A7W7PUT5_9ACTN</name>
<reference evidence="2 3" key="1">
    <citation type="submission" date="2020-08" db="EMBL/GenBank/DDBJ databases">
        <title>Genomic Encyclopedia of Type Strains, Phase III (KMG-III): the genomes of soil and plant-associated and newly described type strains.</title>
        <authorList>
            <person name="Whitman W."/>
        </authorList>
    </citation>
    <scope>NUCLEOTIDE SEQUENCE [LARGE SCALE GENOMIC DNA]</scope>
    <source>
        <strain evidence="2 3">CECT 3273</strain>
    </source>
</reference>
<proteinExistence type="predicted"/>
<keyword evidence="3" id="KW-1185">Reference proteome</keyword>
<organism evidence="2 3">
    <name type="scientific">Streptomyces griseomycini</name>
    <dbReference type="NCBI Taxonomy" id="66895"/>
    <lineage>
        <taxon>Bacteria</taxon>
        <taxon>Bacillati</taxon>
        <taxon>Actinomycetota</taxon>
        <taxon>Actinomycetes</taxon>
        <taxon>Kitasatosporales</taxon>
        <taxon>Streptomycetaceae</taxon>
        <taxon>Streptomyces</taxon>
    </lineage>
</organism>
<comment type="caution">
    <text evidence="2">The sequence shown here is derived from an EMBL/GenBank/DDBJ whole genome shotgun (WGS) entry which is preliminary data.</text>
</comment>